<feature type="compositionally biased region" description="Low complexity" evidence="1">
    <location>
        <begin position="67"/>
        <end position="77"/>
    </location>
</feature>
<evidence type="ECO:0000313" key="3">
    <source>
        <dbReference type="Proteomes" id="UP001597327"/>
    </source>
</evidence>
<gene>
    <name evidence="2" type="ORF">ACFSC7_01135</name>
</gene>
<dbReference type="InterPro" id="IPR019225">
    <property type="entry name" value="DUF2155"/>
</dbReference>
<name>A0ABW4JPX1_9HYPH</name>
<evidence type="ECO:0000256" key="1">
    <source>
        <dbReference type="SAM" id="MobiDB-lite"/>
    </source>
</evidence>
<accession>A0ABW4JPX1</accession>
<feature type="region of interest" description="Disordered" evidence="1">
    <location>
        <begin position="47"/>
        <end position="138"/>
    </location>
</feature>
<dbReference type="RefSeq" id="WP_244304434.1">
    <property type="nucleotide sequence ID" value="NZ_VORA01000001.1"/>
</dbReference>
<organism evidence="2 3">
    <name type="scientific">Roseibium aestuarii</name>
    <dbReference type="NCBI Taxonomy" id="2600299"/>
    <lineage>
        <taxon>Bacteria</taxon>
        <taxon>Pseudomonadati</taxon>
        <taxon>Pseudomonadota</taxon>
        <taxon>Alphaproteobacteria</taxon>
        <taxon>Hyphomicrobiales</taxon>
        <taxon>Stappiaceae</taxon>
        <taxon>Roseibium</taxon>
    </lineage>
</organism>
<comment type="caution">
    <text evidence="2">The sequence shown here is derived from an EMBL/GenBank/DDBJ whole genome shotgun (WGS) entry which is preliminary data.</text>
</comment>
<feature type="compositionally biased region" description="Polar residues" evidence="1">
    <location>
        <begin position="126"/>
        <end position="136"/>
    </location>
</feature>
<dbReference type="Pfam" id="PF09923">
    <property type="entry name" value="DUF2155"/>
    <property type="match status" value="1"/>
</dbReference>
<protein>
    <submittedName>
        <fullName evidence="2">DUF2155 domain-containing protein</fullName>
    </submittedName>
</protein>
<dbReference type="EMBL" id="JBHUFA010000001">
    <property type="protein sequence ID" value="MFD1694104.1"/>
    <property type="molecule type" value="Genomic_DNA"/>
</dbReference>
<evidence type="ECO:0000313" key="2">
    <source>
        <dbReference type="EMBL" id="MFD1694104.1"/>
    </source>
</evidence>
<feature type="region of interest" description="Disordered" evidence="1">
    <location>
        <begin position="242"/>
        <end position="282"/>
    </location>
</feature>
<reference evidence="3" key="1">
    <citation type="journal article" date="2019" name="Int. J. Syst. Evol. Microbiol.">
        <title>The Global Catalogue of Microorganisms (GCM) 10K type strain sequencing project: providing services to taxonomists for standard genome sequencing and annotation.</title>
        <authorList>
            <consortium name="The Broad Institute Genomics Platform"/>
            <consortium name="The Broad Institute Genome Sequencing Center for Infectious Disease"/>
            <person name="Wu L."/>
            <person name="Ma J."/>
        </authorList>
    </citation>
    <scope>NUCLEOTIDE SEQUENCE [LARGE SCALE GENOMIC DNA]</scope>
    <source>
        <strain evidence="3">JCM 3369</strain>
    </source>
</reference>
<sequence length="282" mass="29681">MRLGLTRSGMGLGHRMGKAVGVSVLACGVTLGGAVAPALAQWQPLDPARELPPLPLPGSDQQPPQPQTFDQPQTFQQAPLDPAPEPQTLPGLDGQENGVAQGFDQGVDQGANPGGSQADPNFDPYGQNQGQQTTETPEGELIENPVAVFSGLDKITARITSFDVYMGETVQFGALQLTPKVCHTRPATENPETTAFVQVDEITLNNEVRRIFSGWMYAGSPGLHAVEHAVYDVWLTNCKTSSSVPPPEGYDGPPVEAGAEQGLDPLAGEAETGKTGIPVPKP</sequence>
<dbReference type="Proteomes" id="UP001597327">
    <property type="component" value="Unassembled WGS sequence"/>
</dbReference>
<proteinExistence type="predicted"/>
<keyword evidence="3" id="KW-1185">Reference proteome</keyword>